<evidence type="ECO:0000256" key="1">
    <source>
        <dbReference type="SAM" id="MobiDB-lite"/>
    </source>
</evidence>
<name>A0AAV4DGR9_9GAST</name>
<proteinExistence type="predicted"/>
<feature type="transmembrane region" description="Helical" evidence="2">
    <location>
        <begin position="38"/>
        <end position="57"/>
    </location>
</feature>
<keyword evidence="2" id="KW-1133">Transmembrane helix</keyword>
<dbReference type="AlphaFoldDB" id="A0AAV4DGR9"/>
<feature type="region of interest" description="Disordered" evidence="1">
    <location>
        <begin position="74"/>
        <end position="98"/>
    </location>
</feature>
<organism evidence="3 4">
    <name type="scientific">Plakobranchus ocellatus</name>
    <dbReference type="NCBI Taxonomy" id="259542"/>
    <lineage>
        <taxon>Eukaryota</taxon>
        <taxon>Metazoa</taxon>
        <taxon>Spiralia</taxon>
        <taxon>Lophotrochozoa</taxon>
        <taxon>Mollusca</taxon>
        <taxon>Gastropoda</taxon>
        <taxon>Heterobranchia</taxon>
        <taxon>Euthyneura</taxon>
        <taxon>Panpulmonata</taxon>
        <taxon>Sacoglossa</taxon>
        <taxon>Placobranchoidea</taxon>
        <taxon>Plakobranchidae</taxon>
        <taxon>Plakobranchus</taxon>
    </lineage>
</organism>
<dbReference type="EMBL" id="BLXT01007853">
    <property type="protein sequence ID" value="GFO43066.1"/>
    <property type="molecule type" value="Genomic_DNA"/>
</dbReference>
<keyword evidence="2" id="KW-0812">Transmembrane</keyword>
<protein>
    <submittedName>
        <fullName evidence="3">Uncharacterized protein</fullName>
    </submittedName>
</protein>
<accession>A0AAV4DGR9</accession>
<comment type="caution">
    <text evidence="3">The sequence shown here is derived from an EMBL/GenBank/DDBJ whole genome shotgun (WGS) entry which is preliminary data.</text>
</comment>
<keyword evidence="2" id="KW-0472">Membrane</keyword>
<evidence type="ECO:0000256" key="2">
    <source>
        <dbReference type="SAM" id="Phobius"/>
    </source>
</evidence>
<evidence type="ECO:0000313" key="3">
    <source>
        <dbReference type="EMBL" id="GFO43066.1"/>
    </source>
</evidence>
<evidence type="ECO:0000313" key="4">
    <source>
        <dbReference type="Proteomes" id="UP000735302"/>
    </source>
</evidence>
<gene>
    <name evidence="3" type="ORF">PoB_006957100</name>
</gene>
<reference evidence="3 4" key="1">
    <citation type="journal article" date="2021" name="Elife">
        <title>Chloroplast acquisition without the gene transfer in kleptoplastic sea slugs, Plakobranchus ocellatus.</title>
        <authorList>
            <person name="Maeda T."/>
            <person name="Takahashi S."/>
            <person name="Yoshida T."/>
            <person name="Shimamura S."/>
            <person name="Takaki Y."/>
            <person name="Nagai Y."/>
            <person name="Toyoda A."/>
            <person name="Suzuki Y."/>
            <person name="Arimoto A."/>
            <person name="Ishii H."/>
            <person name="Satoh N."/>
            <person name="Nishiyama T."/>
            <person name="Hasebe M."/>
            <person name="Maruyama T."/>
            <person name="Minagawa J."/>
            <person name="Obokata J."/>
            <person name="Shigenobu S."/>
        </authorList>
    </citation>
    <scope>NUCLEOTIDE SEQUENCE [LARGE SCALE GENOMIC DNA]</scope>
</reference>
<feature type="compositionally biased region" description="Low complexity" evidence="1">
    <location>
        <begin position="74"/>
        <end position="90"/>
    </location>
</feature>
<keyword evidence="4" id="KW-1185">Reference proteome</keyword>
<sequence length="98" mass="11114">MVLNIIATRQFISLIHWTTAGTLRRPNPCNFTGVHPELAIIVFYSVLSLLTLSNFALQKNIVRFSCFFLERSLNNNDNSSNSNKSSNNNNNDDDTQLH</sequence>
<dbReference type="Proteomes" id="UP000735302">
    <property type="component" value="Unassembled WGS sequence"/>
</dbReference>